<comment type="caution">
    <text evidence="2">The sequence shown here is derived from an EMBL/GenBank/DDBJ whole genome shotgun (WGS) entry which is preliminary data.</text>
</comment>
<dbReference type="InterPro" id="IPR013783">
    <property type="entry name" value="Ig-like_fold"/>
</dbReference>
<dbReference type="PROSITE" id="PS51412">
    <property type="entry name" value="MACPF_2"/>
    <property type="match status" value="1"/>
</dbReference>
<reference evidence="2" key="1">
    <citation type="submission" date="2020-10" db="EMBL/GenBank/DDBJ databases">
        <authorList>
            <person name="Gilroy R."/>
        </authorList>
    </citation>
    <scope>NUCLEOTIDE SEQUENCE</scope>
    <source>
        <strain evidence="2">G3-8215</strain>
    </source>
</reference>
<dbReference type="AlphaFoldDB" id="A0A940IH15"/>
<organism evidence="2 3">
    <name type="scientific">Candidatus Cryptobacteroides avicola</name>
    <dbReference type="NCBI Taxonomy" id="2840757"/>
    <lineage>
        <taxon>Bacteria</taxon>
        <taxon>Pseudomonadati</taxon>
        <taxon>Bacteroidota</taxon>
        <taxon>Bacteroidia</taxon>
        <taxon>Bacteroidales</taxon>
        <taxon>Candidatus Cryptobacteroides</taxon>
    </lineage>
</organism>
<dbReference type="EMBL" id="JADILV010000020">
    <property type="protein sequence ID" value="MBO8482992.1"/>
    <property type="molecule type" value="Genomic_DNA"/>
</dbReference>
<accession>A0A940IH15</accession>
<evidence type="ECO:0000259" key="1">
    <source>
        <dbReference type="PROSITE" id="PS51412"/>
    </source>
</evidence>
<protein>
    <recommendedName>
        <fullName evidence="1">MACPF domain-containing protein</fullName>
    </recommendedName>
</protein>
<name>A0A940IH15_9BACT</name>
<dbReference type="Gene3D" id="2.60.40.10">
    <property type="entry name" value="Immunoglobulins"/>
    <property type="match status" value="3"/>
</dbReference>
<dbReference type="Proteomes" id="UP000725002">
    <property type="component" value="Unassembled WGS sequence"/>
</dbReference>
<evidence type="ECO:0000313" key="2">
    <source>
        <dbReference type="EMBL" id="MBO8482992.1"/>
    </source>
</evidence>
<reference evidence="2" key="2">
    <citation type="journal article" date="2021" name="PeerJ">
        <title>Extensive microbial diversity within the chicken gut microbiome revealed by metagenomics and culture.</title>
        <authorList>
            <person name="Gilroy R."/>
            <person name="Ravi A."/>
            <person name="Getino M."/>
            <person name="Pursley I."/>
            <person name="Horton D.L."/>
            <person name="Alikhan N.F."/>
            <person name="Baker D."/>
            <person name="Gharbi K."/>
            <person name="Hall N."/>
            <person name="Watson M."/>
            <person name="Adriaenssens E.M."/>
            <person name="Foster-Nyarko E."/>
            <person name="Jarju S."/>
            <person name="Secka A."/>
            <person name="Antonio M."/>
            <person name="Oren A."/>
            <person name="Chaudhuri R.R."/>
            <person name="La Ragione R."/>
            <person name="Hildebrand F."/>
            <person name="Pallen M.J."/>
        </authorList>
    </citation>
    <scope>NUCLEOTIDE SEQUENCE</scope>
    <source>
        <strain evidence="2">G3-8215</strain>
    </source>
</reference>
<dbReference type="CDD" id="cd14948">
    <property type="entry name" value="BACON"/>
    <property type="match status" value="3"/>
</dbReference>
<evidence type="ECO:0000313" key="3">
    <source>
        <dbReference type="Proteomes" id="UP000725002"/>
    </source>
</evidence>
<dbReference type="InterPro" id="IPR024361">
    <property type="entry name" value="BACON"/>
</dbReference>
<dbReference type="Pfam" id="PF01823">
    <property type="entry name" value="MACPF"/>
    <property type="match status" value="1"/>
</dbReference>
<proteinExistence type="predicted"/>
<dbReference type="Pfam" id="PF13004">
    <property type="entry name" value="BACON"/>
    <property type="match status" value="4"/>
</dbReference>
<feature type="domain" description="MACPF" evidence="1">
    <location>
        <begin position="453"/>
        <end position="780"/>
    </location>
</feature>
<sequence>MRKNVVPWIASHLAAIISILFLPAGCLKEEVPYLTLSAEGEIEMDYDGGTVSVEVKTNQDWTAVSDAAWCVISGGEGSYKGEFVITVEPNDGTADRKAEITVSGGLCSAVITIVQTPQEADFSVSASEITFVNSADTYRLVVTSNYPWKAVSSSSWCTLSADEGEGNAVVEIAAEANGSGEDREALLTFTVETGGKPIVRTVGVRQSADSYFLELPVTEFSTGKTGGSLEVAYLVGGAGIEVECSCGAEWIAPASVSDGKAILEISENLTGEDRTAEVAFNTTGQPGAPVVCRISVTQSGEASALDLLVSEITLVSKGEEMRIPFVATGQVEVRSSSDWCKASLQGDDIVISADMNVEEDREAYVTVSLTEEDGQTLSKAVKVIQPVTELFFEFDNPSISLSYDASVGYVQLNSTGDWKLNNTEGTDIPRWLTVSPSSGTGDALISLSVQKNQFNRERKTQLSFTNTLLNKSVSLQIIQEANPTGIEDYKHLGKGYDASGEYAADAYVRNSILDIDKLMENGYIADVLNLNSTEERYIYAKTMEEYQSKLSTKAGISANYLGFSASVSASFSEAALSSAENEYSSFRHITKKQSYKILPNLTAEDLKSSVMPEAQTDIDNMTATDLFLKYGTHVITGFVLGGSLDYSMSADVSVMENAVDWSVATSGGFELLSMGGSASVEFSSYEKMRNEAANFESSLKARGGESQYASQNPNVSESTYNEWLASLEDQSKWVMIDYDGSQLIPIWEFASSSSRKSELEAAAKSYLAKPPVVQQTTHRTLTVTLLKIGYLSDDAGNTAELTNEFWYTVDGKQEQHLGKFYQEVPDESKDNPDDWKDAASQLTMSVSKMSIYKDHSLELRGHFIEDDTTGDDIDDGNITMKYSATDNTWRLDAATETVVGNGDTLILTAGSPGSGVRAQFRFEWK</sequence>
<dbReference type="InterPro" id="IPR020864">
    <property type="entry name" value="MACPF"/>
</dbReference>
<gene>
    <name evidence="2" type="ORF">IAB75_02590</name>
</gene>